<dbReference type="Proteomes" id="UP000184172">
    <property type="component" value="Unassembled WGS sequence"/>
</dbReference>
<name>A0A1M6ATS6_9FLAO</name>
<dbReference type="Gene3D" id="3.60.21.10">
    <property type="match status" value="1"/>
</dbReference>
<dbReference type="InterPro" id="IPR011049">
    <property type="entry name" value="Serralysin-like_metalloprot_C"/>
</dbReference>
<dbReference type="OrthoDB" id="333971at2"/>
<sequence>MLIFKRLFPSLIAFSVIASCATFEPQFKDNWENPTYPSHKKVAKTFYLVGDAGYSPMGGMSKGLIAFQNYLKDEKVAGNYTIFLGDNIYPSGMDPEGHPRRAQSESRMDAQYNAVKDYDGKTIFIPGNHEWYNNGVVGVARQENYVKSLFPNQDAFKPSNGCAIESIAVTDDIQLIIIDTQWMLEDWNKNPTINKNCDIKTREKFLLTLQLEFDKNQNKTVVFAMHHPMFTNGNHGGYFAFEKHLYPFQKKIPMPVLASLVVQIRSQGGVSVQDRYNELYNNFMIRLQEMAKNNKRLVFASGHDHNLQYIEQDGFRQIVSGSGSKESYAAIGEAGYFSTGAQGFVVLDVFEDGSSWVRYFVVAEDLQPELIFQKEIIPAPEVVDTSVYAKIHPPEKTISIYQQDSIREALFFKTVWGAKYKNAYSQPVTAPVASLDTLYGGLTVTREASGNNYNALLLTDAKGNKYRMRAMAKNALKQSTEIVFEDNSKPSKEGEIETSTMKGQGIDFYTASHPYAEMAIPDLAKTVGIFYTTPKLFYVPKQKNLGNYNEKFGDGLYLISVAPSEKSEGEERFEYPDDVETTDDILIKMRKTNDVFVDEENYIKSRLFDMLIGDWDREPDHWQWAKYYNQDKKNVFVPIPTNRDDAFSSFEGNILDITQSLFSGTKQFHVYGEDLNDLQWFNKEGIILDRALIRNSGREQWKFLAKEIQNSLTDERIDEAFNGIPSEVQDEALNDIKQKLKARRGNLEDIADKYYSYLANQQTVVGTDHDDIFQITRLPDGKTNVRGFTVSNGKKFDTLIDRTYSSKDTKELWIYGLKGNDKFVVNGDENDLIFIRLIGGMGKDSYDLAAGKRVKVYDFEEAEDTIVARNGGNLRFTNVYNLNTYDYRKQIERSQNLLSAIGYNPDDGFRAAMQFEYRVDNFQRNPFSQKHTVNAAYYTEINSFDISYEGEFANIKDNLNLSFGTRFTSPNYTVNFFGYGNETQNLQDSEGYEFNRVEVQQISGNVGVLRNSSFGSFFKLQTTFDAFKVTNSPTRFIEEVEMLGKDETNYFGTIEGIYKYRSYDDIRNPTIGMLFDLNVGATDNFEEMENLFGFIKTRIGFYNSLVKSEKLVLKTNLRYEVNIGERYQFYQAANLGGDNGLRGYREQRFTGKSFLVGNADLRYSFPEFKLGLRPMQIGIFGGADAGRVWLKNDNSDRWHNSYGGGLWVNGSGGLNANFNAFHSTEGTRFTFGLGFDF</sequence>
<dbReference type="InterPro" id="IPR029052">
    <property type="entry name" value="Metallo-depent_PP-like"/>
</dbReference>
<dbReference type="AlphaFoldDB" id="A0A1M6ATS6"/>
<evidence type="ECO:0000313" key="3">
    <source>
        <dbReference type="EMBL" id="SHI39870.1"/>
    </source>
</evidence>
<keyword evidence="4" id="KW-1185">Reference proteome</keyword>
<feature type="signal peptide" evidence="1">
    <location>
        <begin position="1"/>
        <end position="20"/>
    </location>
</feature>
<protein>
    <submittedName>
        <fullName evidence="3">Calcineurin-like phosphoesterase</fullName>
    </submittedName>
</protein>
<dbReference type="EMBL" id="FQYV01000002">
    <property type="protein sequence ID" value="SHI39870.1"/>
    <property type="molecule type" value="Genomic_DNA"/>
</dbReference>
<dbReference type="GO" id="GO:0016787">
    <property type="term" value="F:hydrolase activity"/>
    <property type="evidence" value="ECO:0007669"/>
    <property type="project" value="InterPro"/>
</dbReference>
<accession>A0A1M6ATS6</accession>
<dbReference type="SUPFAM" id="SSF51120">
    <property type="entry name" value="beta-Roll"/>
    <property type="match status" value="1"/>
</dbReference>
<dbReference type="RefSeq" id="WP_083540645.1">
    <property type="nucleotide sequence ID" value="NZ_FNNS01000004.1"/>
</dbReference>
<feature type="chain" id="PRO_5009915880" evidence="1">
    <location>
        <begin position="21"/>
        <end position="1237"/>
    </location>
</feature>
<organism evidence="3 4">
    <name type="scientific">Aequorivita viscosa</name>
    <dbReference type="NCBI Taxonomy" id="797419"/>
    <lineage>
        <taxon>Bacteria</taxon>
        <taxon>Pseudomonadati</taxon>
        <taxon>Bacteroidota</taxon>
        <taxon>Flavobacteriia</taxon>
        <taxon>Flavobacteriales</taxon>
        <taxon>Flavobacteriaceae</taxon>
        <taxon>Aequorivita</taxon>
    </lineage>
</organism>
<reference evidence="4" key="1">
    <citation type="submission" date="2016-11" db="EMBL/GenBank/DDBJ databases">
        <authorList>
            <person name="Varghese N."/>
            <person name="Submissions S."/>
        </authorList>
    </citation>
    <scope>NUCLEOTIDE SEQUENCE [LARGE SCALE GENOMIC DNA]</scope>
    <source>
        <strain evidence="4">DSM 26349</strain>
    </source>
</reference>
<evidence type="ECO:0000259" key="2">
    <source>
        <dbReference type="Pfam" id="PF00149"/>
    </source>
</evidence>
<dbReference type="Pfam" id="PF00149">
    <property type="entry name" value="Metallophos"/>
    <property type="match status" value="1"/>
</dbReference>
<evidence type="ECO:0000313" key="4">
    <source>
        <dbReference type="Proteomes" id="UP000184172"/>
    </source>
</evidence>
<dbReference type="PROSITE" id="PS51257">
    <property type="entry name" value="PROKAR_LIPOPROTEIN"/>
    <property type="match status" value="1"/>
</dbReference>
<dbReference type="STRING" id="797419.SAMN05216556_10423"/>
<dbReference type="SUPFAM" id="SSF56300">
    <property type="entry name" value="Metallo-dependent phosphatases"/>
    <property type="match status" value="1"/>
</dbReference>
<keyword evidence="1" id="KW-0732">Signal</keyword>
<dbReference type="InterPro" id="IPR004843">
    <property type="entry name" value="Calcineurin-like_PHP"/>
</dbReference>
<proteinExistence type="predicted"/>
<gene>
    <name evidence="3" type="ORF">SAMN04487908_10223</name>
</gene>
<evidence type="ECO:0000256" key="1">
    <source>
        <dbReference type="SAM" id="SignalP"/>
    </source>
</evidence>
<feature type="domain" description="Calcineurin-like phosphoesterase" evidence="2">
    <location>
        <begin position="46"/>
        <end position="246"/>
    </location>
</feature>